<dbReference type="SUPFAM" id="SSF50685">
    <property type="entry name" value="Barwin-like endoglucanases"/>
    <property type="match status" value="1"/>
</dbReference>
<organism evidence="7 8">
    <name type="scientific">Rhizobium jaguaris</name>
    <dbReference type="NCBI Taxonomy" id="1312183"/>
    <lineage>
        <taxon>Bacteria</taxon>
        <taxon>Pseudomonadati</taxon>
        <taxon>Pseudomonadota</taxon>
        <taxon>Alphaproteobacteria</taxon>
        <taxon>Hyphomicrobiales</taxon>
        <taxon>Rhizobiaceae</taxon>
        <taxon>Rhizobium/Agrobacterium group</taxon>
        <taxon>Rhizobium</taxon>
    </lineage>
</organism>
<dbReference type="InterPro" id="IPR034718">
    <property type="entry name" value="RlpA"/>
</dbReference>
<dbReference type="InterPro" id="IPR009009">
    <property type="entry name" value="RlpA-like_DPBB"/>
</dbReference>
<proteinExistence type="inferred from homology"/>
<dbReference type="AlphaFoldDB" id="A0A387FSY7"/>
<evidence type="ECO:0000313" key="8">
    <source>
        <dbReference type="Proteomes" id="UP000282195"/>
    </source>
</evidence>
<feature type="chain" id="PRO_5017490385" description="Endolytic peptidoglycan transglycosylase RlpA" evidence="5">
    <location>
        <begin position="29"/>
        <end position="392"/>
    </location>
</feature>
<protein>
    <recommendedName>
        <fullName evidence="3">Endolytic peptidoglycan transglycosylase RlpA</fullName>
        <ecNumber evidence="3">4.2.2.-</ecNumber>
    </recommendedName>
</protein>
<dbReference type="Pfam" id="PF03330">
    <property type="entry name" value="DPBB_1"/>
    <property type="match status" value="1"/>
</dbReference>
<evidence type="ECO:0000256" key="3">
    <source>
        <dbReference type="HAMAP-Rule" id="MF_02071"/>
    </source>
</evidence>
<comment type="subcellular location">
    <subcellularLocation>
        <location evidence="3">Cell membrane</location>
        <topology evidence="3">Lipid-anchor</topology>
    </subcellularLocation>
</comment>
<dbReference type="InterPro" id="IPR012997">
    <property type="entry name" value="RplA"/>
</dbReference>
<keyword evidence="3" id="KW-0449">Lipoprotein</keyword>
<evidence type="ECO:0000256" key="4">
    <source>
        <dbReference type="RuleBase" id="RU003495"/>
    </source>
</evidence>
<dbReference type="PANTHER" id="PTHR34183">
    <property type="entry name" value="ENDOLYTIC PEPTIDOGLYCAN TRANSGLYCOSYLASE RLPA"/>
    <property type="match status" value="1"/>
</dbReference>
<dbReference type="Proteomes" id="UP000282195">
    <property type="component" value="Chromosome"/>
</dbReference>
<keyword evidence="8" id="KW-1185">Reference proteome</keyword>
<keyword evidence="3" id="KW-1003">Cell membrane</keyword>
<dbReference type="CDD" id="cd22268">
    <property type="entry name" value="DPBB_RlpA-like"/>
    <property type="match status" value="1"/>
</dbReference>
<dbReference type="InterPro" id="IPR036908">
    <property type="entry name" value="RlpA-like_sf"/>
</dbReference>
<dbReference type="GO" id="GO:0000270">
    <property type="term" value="P:peptidoglycan metabolic process"/>
    <property type="evidence" value="ECO:0007669"/>
    <property type="project" value="UniProtKB-UniRule"/>
</dbReference>
<evidence type="ECO:0000256" key="5">
    <source>
        <dbReference type="SAM" id="SignalP"/>
    </source>
</evidence>
<feature type="signal peptide" evidence="5">
    <location>
        <begin position="1"/>
        <end position="28"/>
    </location>
</feature>
<comment type="similarity">
    <text evidence="3 4">Belongs to the RlpA family.</text>
</comment>
<feature type="domain" description="RlpA-like protein double-psi beta-barrel" evidence="6">
    <location>
        <begin position="96"/>
        <end position="184"/>
    </location>
</feature>
<sequence length="392" mass="42366">MKFDNRAVTYATGMRWFALSLMCATVTACGTSQQVATKRQHGKEYFSEKEYGVKASPRVAFNGPIPKGGGRFMVGNPYAVKGKWYYPKEDYSYNKVGIASWYGSAFHGRLTANGEVYDQQALTAAHPTFPLPSYARVTNVENGSSIIVRVNDRGPYHPGRIIDLSNKTAQMLDLQNSGTGDVRVQYVGRARMDGHDDPYLMASYIPKGSRLPSINPGGQIATGVMVASNGRITADQLPDSDNIGRPSRQQRSYNTANTAPAFAPIPKPSPYSATAFAGSTPTASYNGTKRNNPPPMTWNGGAMPSVDPVEPTLVVLPAIGPIPYERPDFAPGMASLDAPSLASTVAAYQEAPVKTVYVNLAFDAVMVRNDGLTQESILSAYHRQHQGQAQVD</sequence>
<dbReference type="HAMAP" id="MF_02071">
    <property type="entry name" value="RlpA"/>
    <property type="match status" value="1"/>
</dbReference>
<keyword evidence="5" id="KW-0732">Signal</keyword>
<dbReference type="OrthoDB" id="9779128at2"/>
<evidence type="ECO:0000313" key="7">
    <source>
        <dbReference type="EMBL" id="AYG59164.1"/>
    </source>
</evidence>
<dbReference type="Gene3D" id="2.40.40.10">
    <property type="entry name" value="RlpA-like domain"/>
    <property type="match status" value="1"/>
</dbReference>
<keyword evidence="3" id="KW-0564">Palmitate</keyword>
<gene>
    <name evidence="3" type="primary">rlpA</name>
    <name evidence="7" type="ORF">CCGE525_10460</name>
</gene>
<dbReference type="GO" id="GO:0008932">
    <property type="term" value="F:lytic endotransglycosylase activity"/>
    <property type="evidence" value="ECO:0007669"/>
    <property type="project" value="UniProtKB-UniRule"/>
</dbReference>
<accession>A0A387FSY7</accession>
<dbReference type="EMBL" id="CP032694">
    <property type="protein sequence ID" value="AYG59164.1"/>
    <property type="molecule type" value="Genomic_DNA"/>
</dbReference>
<dbReference type="PROSITE" id="PS51257">
    <property type="entry name" value="PROKAR_LIPOPROTEIN"/>
    <property type="match status" value="1"/>
</dbReference>
<keyword evidence="3" id="KW-0472">Membrane</keyword>
<name>A0A387FSY7_9HYPH</name>
<dbReference type="GO" id="GO:0071555">
    <property type="term" value="P:cell wall organization"/>
    <property type="evidence" value="ECO:0007669"/>
    <property type="project" value="UniProtKB-KW"/>
</dbReference>
<dbReference type="RefSeq" id="WP_120704186.1">
    <property type="nucleotide sequence ID" value="NZ_CP032694.1"/>
</dbReference>
<keyword evidence="1 3" id="KW-0456">Lyase</keyword>
<comment type="function">
    <text evidence="3">Lytic transglycosylase with a strong preference for naked glycan strands that lack stem peptides.</text>
</comment>
<keyword evidence="2 3" id="KW-0961">Cell wall biogenesis/degradation</keyword>
<evidence type="ECO:0000259" key="6">
    <source>
        <dbReference type="Pfam" id="PF03330"/>
    </source>
</evidence>
<dbReference type="KEGG" id="rjg:CCGE525_10460"/>
<evidence type="ECO:0000256" key="2">
    <source>
        <dbReference type="ARBA" id="ARBA00023316"/>
    </source>
</evidence>
<reference evidence="7 8" key="1">
    <citation type="submission" date="2018-10" db="EMBL/GenBank/DDBJ databases">
        <title>Rhizobium etli, R. leguminosarum and a new Rhizobium genospecies from Phaseolus dumosus.</title>
        <authorList>
            <person name="Ramirez-Puebla S.T."/>
            <person name="Rogel-Hernandez M.A."/>
            <person name="Guerrero G."/>
            <person name="Ormeno-Orrillo E."/>
            <person name="Martinez-Romero J.C."/>
            <person name="Negrete-Yankelevich S."/>
            <person name="Martinez-Romero E."/>
        </authorList>
    </citation>
    <scope>NUCLEOTIDE SEQUENCE [LARGE SCALE GENOMIC DNA]</scope>
    <source>
        <strain evidence="7 8">CCGE525</strain>
    </source>
</reference>
<dbReference type="EC" id="4.2.2.-" evidence="3"/>
<evidence type="ECO:0000256" key="1">
    <source>
        <dbReference type="ARBA" id="ARBA00023239"/>
    </source>
</evidence>
<dbReference type="PANTHER" id="PTHR34183:SF1">
    <property type="entry name" value="ENDOLYTIC PEPTIDOGLYCAN TRANSGLYCOSYLASE RLPA"/>
    <property type="match status" value="1"/>
</dbReference>
<dbReference type="GO" id="GO:0005886">
    <property type="term" value="C:plasma membrane"/>
    <property type="evidence" value="ECO:0007669"/>
    <property type="project" value="UniProtKB-SubCell"/>
</dbReference>
<dbReference type="NCBIfam" id="TIGR00413">
    <property type="entry name" value="rlpA"/>
    <property type="match status" value="1"/>
</dbReference>